<evidence type="ECO:0000313" key="2">
    <source>
        <dbReference type="Proteomes" id="UP000318053"/>
    </source>
</evidence>
<sequence length="96" mass="10507">MPITPSTAETVVSQILSEDVLTLADARAELRHITGKRPDKATMTRWIHRGVGGVRLEAVRIGGSHLLTSRQALTRFIAARTAKTIGPQPIRRTAKK</sequence>
<dbReference type="InterPro" id="IPR011474">
    <property type="entry name" value="DUF1580"/>
</dbReference>
<dbReference type="EMBL" id="SJPK01000012">
    <property type="protein sequence ID" value="TWT56512.1"/>
    <property type="molecule type" value="Genomic_DNA"/>
</dbReference>
<gene>
    <name evidence="1" type="ORF">CA85_40430</name>
</gene>
<dbReference type="Pfam" id="PF07618">
    <property type="entry name" value="DUF1580"/>
    <property type="match status" value="1"/>
</dbReference>
<reference evidence="1 2" key="1">
    <citation type="submission" date="2019-02" db="EMBL/GenBank/DDBJ databases">
        <title>Deep-cultivation of Planctomycetes and their phenomic and genomic characterization uncovers novel biology.</title>
        <authorList>
            <person name="Wiegand S."/>
            <person name="Jogler M."/>
            <person name="Boedeker C."/>
            <person name="Pinto D."/>
            <person name="Vollmers J."/>
            <person name="Rivas-Marin E."/>
            <person name="Kohn T."/>
            <person name="Peeters S.H."/>
            <person name="Heuer A."/>
            <person name="Rast P."/>
            <person name="Oberbeckmann S."/>
            <person name="Bunk B."/>
            <person name="Jeske O."/>
            <person name="Meyerdierks A."/>
            <person name="Storesund J.E."/>
            <person name="Kallscheuer N."/>
            <person name="Luecker S."/>
            <person name="Lage O.M."/>
            <person name="Pohl T."/>
            <person name="Merkel B.J."/>
            <person name="Hornburger P."/>
            <person name="Mueller R.-W."/>
            <person name="Bruemmer F."/>
            <person name="Labrenz M."/>
            <person name="Spormann A.M."/>
            <person name="Op Den Camp H."/>
            <person name="Overmann J."/>
            <person name="Amann R."/>
            <person name="Jetten M.S.M."/>
            <person name="Mascher T."/>
            <person name="Medema M.H."/>
            <person name="Devos D.P."/>
            <person name="Kaster A.-K."/>
            <person name="Ovreas L."/>
            <person name="Rohde M."/>
            <person name="Galperin M.Y."/>
            <person name="Jogler C."/>
        </authorList>
    </citation>
    <scope>NUCLEOTIDE SEQUENCE [LARGE SCALE GENOMIC DNA]</scope>
    <source>
        <strain evidence="1 2">CA85</strain>
    </source>
</reference>
<dbReference type="AlphaFoldDB" id="A0A5C5X2U5"/>
<dbReference type="RefSeq" id="WP_246112968.1">
    <property type="nucleotide sequence ID" value="NZ_SJPK01000012.1"/>
</dbReference>
<accession>A0A5C5X2U5</accession>
<evidence type="ECO:0000313" key="1">
    <source>
        <dbReference type="EMBL" id="TWT56512.1"/>
    </source>
</evidence>
<comment type="caution">
    <text evidence="1">The sequence shown here is derived from an EMBL/GenBank/DDBJ whole genome shotgun (WGS) entry which is preliminary data.</text>
</comment>
<proteinExistence type="predicted"/>
<evidence type="ECO:0008006" key="3">
    <source>
        <dbReference type="Google" id="ProtNLM"/>
    </source>
</evidence>
<keyword evidence="2" id="KW-1185">Reference proteome</keyword>
<organism evidence="1 2">
    <name type="scientific">Allorhodopirellula solitaria</name>
    <dbReference type="NCBI Taxonomy" id="2527987"/>
    <lineage>
        <taxon>Bacteria</taxon>
        <taxon>Pseudomonadati</taxon>
        <taxon>Planctomycetota</taxon>
        <taxon>Planctomycetia</taxon>
        <taxon>Pirellulales</taxon>
        <taxon>Pirellulaceae</taxon>
        <taxon>Allorhodopirellula</taxon>
    </lineage>
</organism>
<dbReference type="Proteomes" id="UP000318053">
    <property type="component" value="Unassembled WGS sequence"/>
</dbReference>
<name>A0A5C5X2U5_9BACT</name>
<protein>
    <recommendedName>
        <fullName evidence="3">DUF1580 domain-containing protein</fullName>
    </recommendedName>
</protein>